<feature type="compositionally biased region" description="Basic and acidic residues" evidence="1">
    <location>
        <begin position="351"/>
        <end position="364"/>
    </location>
</feature>
<reference evidence="2 3" key="1">
    <citation type="submission" date="2018-03" db="EMBL/GenBank/DDBJ databases">
        <authorList>
            <person name="Guldener U."/>
        </authorList>
    </citation>
    <scope>NUCLEOTIDE SEQUENCE [LARGE SCALE GENOMIC DNA]</scope>
    <source>
        <strain evidence="2 3">NBRC100155</strain>
    </source>
</reference>
<feature type="compositionally biased region" description="Polar residues" evidence="1">
    <location>
        <begin position="187"/>
        <end position="203"/>
    </location>
</feature>
<dbReference type="Proteomes" id="UP000324022">
    <property type="component" value="Unassembled WGS sequence"/>
</dbReference>
<accession>A0A5C3DU13</accession>
<dbReference type="EMBL" id="OOIN01000003">
    <property type="protein sequence ID" value="SPO21708.1"/>
    <property type="molecule type" value="Genomic_DNA"/>
</dbReference>
<organism evidence="2 3">
    <name type="scientific">Ustilago trichophora</name>
    <dbReference type="NCBI Taxonomy" id="86804"/>
    <lineage>
        <taxon>Eukaryota</taxon>
        <taxon>Fungi</taxon>
        <taxon>Dikarya</taxon>
        <taxon>Basidiomycota</taxon>
        <taxon>Ustilaginomycotina</taxon>
        <taxon>Ustilaginomycetes</taxon>
        <taxon>Ustilaginales</taxon>
        <taxon>Ustilaginaceae</taxon>
        <taxon>Ustilago</taxon>
    </lineage>
</organism>
<dbReference type="PANTHER" id="PTHR40132:SF1">
    <property type="entry name" value="PRE-MRNA-SPLICING FACTOR 38B"/>
    <property type="match status" value="1"/>
</dbReference>
<feature type="region of interest" description="Disordered" evidence="1">
    <location>
        <begin position="108"/>
        <end position="364"/>
    </location>
</feature>
<keyword evidence="3" id="KW-1185">Reference proteome</keyword>
<feature type="compositionally biased region" description="Basic and acidic residues" evidence="1">
    <location>
        <begin position="108"/>
        <end position="134"/>
    </location>
</feature>
<dbReference type="PANTHER" id="PTHR40132">
    <property type="entry name" value="PRE-MRNA-SPLICING FACTOR 38B"/>
    <property type="match status" value="1"/>
</dbReference>
<gene>
    <name evidence="2" type="ORF">UTRI_01191_B</name>
</gene>
<feature type="compositionally biased region" description="Basic and acidic residues" evidence="1">
    <location>
        <begin position="215"/>
        <end position="240"/>
    </location>
</feature>
<dbReference type="AlphaFoldDB" id="A0A5C3DU13"/>
<feature type="compositionally biased region" description="Basic and acidic residues" evidence="1">
    <location>
        <begin position="259"/>
        <end position="319"/>
    </location>
</feature>
<feature type="compositionally biased region" description="Basic and acidic residues" evidence="1">
    <location>
        <begin position="328"/>
        <end position="340"/>
    </location>
</feature>
<protein>
    <submittedName>
        <fullName evidence="2">Uncharacterized protein</fullName>
    </submittedName>
</protein>
<evidence type="ECO:0000256" key="1">
    <source>
        <dbReference type="SAM" id="MobiDB-lite"/>
    </source>
</evidence>
<evidence type="ECO:0000313" key="3">
    <source>
        <dbReference type="Proteomes" id="UP000324022"/>
    </source>
</evidence>
<sequence length="364" mass="41397">MERQCDQQASPSASRRPSTEATSTLASIPDQELDAYIAELILQKSRAKEARSQTQGIGAYLQDDQAVAKDEARVPNTNKRFLASVIRNVEGHNQALLRVQAREAERAVRYGERNGDSTMGKNKDSVRTDMEVSRRSKVPSSKMRGWSDDELEENDGRTSYTSCSNAGRAEDRTSPEISSKMDPYSNEPVSPLQQATTESTSDNAALSSSHRRRAESRSKPRRDEDRKHSNRHVSDGDSRHGTSQASPTSKSREHRHGSDHRDRTSSRDDKSNRRNKDDYHSNKRKDRNDHHDNEQSKRHREEREDGSTSRRKERKLDHKSSRKHVRSSNRDKASRSDTKRSASPGTHPPKKVREWDLGKESLAF</sequence>
<name>A0A5C3DU13_9BASI</name>
<dbReference type="OrthoDB" id="2431475at2759"/>
<feature type="region of interest" description="Disordered" evidence="1">
    <location>
        <begin position="1"/>
        <end position="28"/>
    </location>
</feature>
<evidence type="ECO:0000313" key="2">
    <source>
        <dbReference type="EMBL" id="SPO21708.1"/>
    </source>
</evidence>
<proteinExistence type="predicted"/>
<feature type="compositionally biased region" description="Polar residues" evidence="1">
    <location>
        <begin position="1"/>
        <end position="26"/>
    </location>
</feature>